<feature type="region of interest" description="Disordered" evidence="1">
    <location>
        <begin position="149"/>
        <end position="177"/>
    </location>
</feature>
<evidence type="ECO:0000313" key="3">
    <source>
        <dbReference type="EMBL" id="OVE83521.1"/>
    </source>
</evidence>
<gene>
    <name evidence="3" type="ORF">B2G88_13845</name>
</gene>
<evidence type="ECO:0000259" key="2">
    <source>
        <dbReference type="Pfam" id="PF00578"/>
    </source>
</evidence>
<protein>
    <submittedName>
        <fullName evidence="3">Peroxiredoxin</fullName>
    </submittedName>
</protein>
<feature type="compositionally biased region" description="Acidic residues" evidence="1">
    <location>
        <begin position="149"/>
        <end position="158"/>
    </location>
</feature>
<name>A0A202E5J8_9EURY</name>
<dbReference type="GO" id="GO:0016491">
    <property type="term" value="F:oxidoreductase activity"/>
    <property type="evidence" value="ECO:0007669"/>
    <property type="project" value="InterPro"/>
</dbReference>
<dbReference type="AlphaFoldDB" id="A0A202E5J8"/>
<feature type="domain" description="Alkyl hydroperoxide reductase subunit C/ Thiol specific antioxidant" evidence="2">
    <location>
        <begin position="44"/>
        <end position="117"/>
    </location>
</feature>
<dbReference type="Gene3D" id="3.40.30.10">
    <property type="entry name" value="Glutaredoxin"/>
    <property type="match status" value="1"/>
</dbReference>
<keyword evidence="4" id="KW-1185">Reference proteome</keyword>
<comment type="caution">
    <text evidence="3">The sequence shown here is derived from an EMBL/GenBank/DDBJ whole genome shotgun (WGS) entry which is preliminary data.</text>
</comment>
<dbReference type="SUPFAM" id="SSF52833">
    <property type="entry name" value="Thioredoxin-like"/>
    <property type="match status" value="1"/>
</dbReference>
<organism evidence="3 4">
    <name type="scientific">Natronolimnobius baerhuensis</name>
    <dbReference type="NCBI Taxonomy" id="253108"/>
    <lineage>
        <taxon>Archaea</taxon>
        <taxon>Methanobacteriati</taxon>
        <taxon>Methanobacteriota</taxon>
        <taxon>Stenosarchaea group</taxon>
        <taxon>Halobacteria</taxon>
        <taxon>Halobacteriales</taxon>
        <taxon>Natrialbaceae</taxon>
        <taxon>Natronolimnobius</taxon>
    </lineage>
</organism>
<sequence>MTDGARVTLANVGPGPDTLTLAELADPVEPTDPTTTEEPDPAYEAVVVLLHRDHHCGQCRRQVRAVADRYDEFRERGCQVVSIVPEPRERVTEWQERYDLPFPICADPDAVAGEAFDQPIRLGALGEHFDLVGRMPAALVFNVRSDDATELDAPDQDSSEAKLTLTASHRGRTTMDRPDIDDLLATVDRQA</sequence>
<dbReference type="RefSeq" id="WP_054863560.1">
    <property type="nucleotide sequence ID" value="NZ_MWPH01000003.1"/>
</dbReference>
<dbReference type="Proteomes" id="UP000196084">
    <property type="component" value="Unassembled WGS sequence"/>
</dbReference>
<dbReference type="InterPro" id="IPR036249">
    <property type="entry name" value="Thioredoxin-like_sf"/>
</dbReference>
<dbReference type="Pfam" id="PF00578">
    <property type="entry name" value="AhpC-TSA"/>
    <property type="match status" value="1"/>
</dbReference>
<dbReference type="OrthoDB" id="146452at2157"/>
<accession>A0A202E5J8</accession>
<dbReference type="EMBL" id="MWPH01000003">
    <property type="protein sequence ID" value="OVE83521.1"/>
    <property type="molecule type" value="Genomic_DNA"/>
</dbReference>
<dbReference type="GO" id="GO:0016209">
    <property type="term" value="F:antioxidant activity"/>
    <property type="evidence" value="ECO:0007669"/>
    <property type="project" value="InterPro"/>
</dbReference>
<dbReference type="InterPro" id="IPR000866">
    <property type="entry name" value="AhpC/TSA"/>
</dbReference>
<evidence type="ECO:0000256" key="1">
    <source>
        <dbReference type="SAM" id="MobiDB-lite"/>
    </source>
</evidence>
<proteinExistence type="predicted"/>
<reference evidence="3 4" key="1">
    <citation type="submission" date="2017-02" db="EMBL/GenBank/DDBJ databases">
        <title>Natronthermophilus aegyptiacus gen. nov.,sp. nov., an aerobic, extremely halophilic alkalithermophilic archaeon isolated from the athalassohaline Wadi An Natrun, Egypt.</title>
        <authorList>
            <person name="Zhao B."/>
        </authorList>
    </citation>
    <scope>NUCLEOTIDE SEQUENCE [LARGE SCALE GENOMIC DNA]</scope>
    <source>
        <strain evidence="3 4">CGMCC 1.3597</strain>
    </source>
</reference>
<evidence type="ECO:0000313" key="4">
    <source>
        <dbReference type="Proteomes" id="UP000196084"/>
    </source>
</evidence>